<dbReference type="InterPro" id="IPR029058">
    <property type="entry name" value="AB_hydrolase_fold"/>
</dbReference>
<evidence type="ECO:0000259" key="4">
    <source>
        <dbReference type="Pfam" id="PF20434"/>
    </source>
</evidence>
<dbReference type="EMBL" id="JAUFQH010000003">
    <property type="protein sequence ID" value="MDN3618107.1"/>
    <property type="molecule type" value="Genomic_DNA"/>
</dbReference>
<dbReference type="RefSeq" id="WP_261972185.1">
    <property type="nucleotide sequence ID" value="NZ_CP103460.1"/>
</dbReference>
<evidence type="ECO:0000256" key="1">
    <source>
        <dbReference type="ARBA" id="ARBA00010515"/>
    </source>
</evidence>
<reference evidence="5 6" key="1">
    <citation type="journal article" date="2014" name="Int. J. Syst. Evol. Microbiol.">
        <title>Complete genome sequence of Corynebacterium casei LMG S-19264T (=DSM 44701T), isolated from a smear-ripened cheese.</title>
        <authorList>
            <consortium name="US DOE Joint Genome Institute (JGI-PGF)"/>
            <person name="Walter F."/>
            <person name="Albersmeier A."/>
            <person name="Kalinowski J."/>
            <person name="Ruckert C."/>
        </authorList>
    </citation>
    <scope>NUCLEOTIDE SEQUENCE [LARGE SCALE GENOMIC DNA]</scope>
    <source>
        <strain evidence="5 6">CECT 8670</strain>
    </source>
</reference>
<accession>A0AAJ1QU77</accession>
<protein>
    <submittedName>
        <fullName evidence="5">GDSL-type esterase/lipase family protein</fullName>
    </submittedName>
</protein>
<comment type="similarity">
    <text evidence="1">Belongs to the 'GDXG' lipolytic enzyme family.</text>
</comment>
<evidence type="ECO:0000313" key="5">
    <source>
        <dbReference type="EMBL" id="MDN3618107.1"/>
    </source>
</evidence>
<sequence>MKSKYIAVTFLLFICSIFTIGAQDIKPDKKLLFKVIDGDSLYLHVFQPKEIKTPTAVIVFFFGGGWVGGNPKQFYQQSDYFASRGILAISAEYRVKNAHGTTPFECVEDGKSAIRWVREHAKELNINPDKIVASGGSAGGHVAVSTAVIDGFENANENLLASSVPNAVIVYNPVLDTTEKGYGAKKMVGRETEISPVDQLKKKLPPMLLFHGTKDRTVPFENAFRFNEKMKELGNESKLVAIENVDHGFFNGDFFRNGFGNKYYNLTMYDTDVFLKELGYLKGKPTISRELKQVSCIGDSNTKAQYPKFLQEYLEASYEVKNFGKGGATLIDGTFFPYDKTDEYKRSLKFTPDIVLLMFGTNDANPKWCLDSARKTDFKGTPQEEFKSEYVKLINVYKKKNSKAEIFVLTPLPVWAKKNLEKENIVERKEQLNKWVIPLVKEIAAEENVKLLDVHQLMKNSFKYSRDGVHLTKEGYKVLAKKISKEIK</sequence>
<dbReference type="AlphaFoldDB" id="A0AAJ1QU77"/>
<dbReference type="PANTHER" id="PTHR48081">
    <property type="entry name" value="AB HYDROLASE SUPERFAMILY PROTEIN C4A8.06C"/>
    <property type="match status" value="1"/>
</dbReference>
<dbReference type="InterPro" id="IPR013830">
    <property type="entry name" value="SGNH_hydro"/>
</dbReference>
<proteinExistence type="inferred from homology"/>
<dbReference type="SUPFAM" id="SSF52266">
    <property type="entry name" value="SGNH hydrolase"/>
    <property type="match status" value="1"/>
</dbReference>
<dbReference type="GO" id="GO:0004806">
    <property type="term" value="F:triacylglycerol lipase activity"/>
    <property type="evidence" value="ECO:0007669"/>
    <property type="project" value="TreeGrafter"/>
</dbReference>
<dbReference type="InterPro" id="IPR049492">
    <property type="entry name" value="BD-FAE-like_dom"/>
</dbReference>
<feature type="domain" description="SGNH hydrolase-type esterase" evidence="3">
    <location>
        <begin position="296"/>
        <end position="478"/>
    </location>
</feature>
<name>A0AAJ1QU77_9FLAO</name>
<dbReference type="InterPro" id="IPR050300">
    <property type="entry name" value="GDXG_lipolytic_enzyme"/>
</dbReference>
<dbReference type="Gene3D" id="3.40.50.1820">
    <property type="entry name" value="alpha/beta hydrolase"/>
    <property type="match status" value="1"/>
</dbReference>
<keyword evidence="2" id="KW-0378">Hydrolase</keyword>
<evidence type="ECO:0000259" key="3">
    <source>
        <dbReference type="Pfam" id="PF13472"/>
    </source>
</evidence>
<dbReference type="Pfam" id="PF20434">
    <property type="entry name" value="BD-FAE"/>
    <property type="match status" value="1"/>
</dbReference>
<dbReference type="SUPFAM" id="SSF53474">
    <property type="entry name" value="alpha/beta-Hydrolases"/>
    <property type="match status" value="1"/>
</dbReference>
<dbReference type="PANTHER" id="PTHR48081:SF30">
    <property type="entry name" value="ACETYL-HYDROLASE LIPR-RELATED"/>
    <property type="match status" value="1"/>
</dbReference>
<evidence type="ECO:0000256" key="2">
    <source>
        <dbReference type="ARBA" id="ARBA00022801"/>
    </source>
</evidence>
<dbReference type="InterPro" id="IPR036514">
    <property type="entry name" value="SGNH_hydro_sf"/>
</dbReference>
<feature type="domain" description="BD-FAE-like" evidence="4">
    <location>
        <begin position="43"/>
        <end position="230"/>
    </location>
</feature>
<evidence type="ECO:0000313" key="6">
    <source>
        <dbReference type="Proteomes" id="UP001228636"/>
    </source>
</evidence>
<gene>
    <name evidence="5" type="ORF">QWY81_01420</name>
</gene>
<organism evidence="5 6">
    <name type="scientific">Polaribacter sejongensis</name>
    <dbReference type="NCBI Taxonomy" id="985043"/>
    <lineage>
        <taxon>Bacteria</taxon>
        <taxon>Pseudomonadati</taxon>
        <taxon>Bacteroidota</taxon>
        <taxon>Flavobacteriia</taxon>
        <taxon>Flavobacteriales</taxon>
        <taxon>Flavobacteriaceae</taxon>
    </lineage>
</organism>
<dbReference type="Pfam" id="PF13472">
    <property type="entry name" value="Lipase_GDSL_2"/>
    <property type="match status" value="1"/>
</dbReference>
<dbReference type="Gene3D" id="3.40.50.1110">
    <property type="entry name" value="SGNH hydrolase"/>
    <property type="match status" value="1"/>
</dbReference>
<dbReference type="Proteomes" id="UP001228636">
    <property type="component" value="Unassembled WGS sequence"/>
</dbReference>
<comment type="caution">
    <text evidence="5">The sequence shown here is derived from an EMBL/GenBank/DDBJ whole genome shotgun (WGS) entry which is preliminary data.</text>
</comment>